<evidence type="ECO:0000313" key="2">
    <source>
        <dbReference type="Proteomes" id="UP000529783"/>
    </source>
</evidence>
<name>A0A7Y9EQ97_9ACTN</name>
<comment type="caution">
    <text evidence="1">The sequence shown here is derived from an EMBL/GenBank/DDBJ whole genome shotgun (WGS) entry which is preliminary data.</text>
</comment>
<dbReference type="AlphaFoldDB" id="A0A7Y9EQ97"/>
<keyword evidence="2" id="KW-1185">Reference proteome</keyword>
<gene>
    <name evidence="1" type="ORF">BJY14_007927</name>
</gene>
<organism evidence="1 2">
    <name type="scientific">Actinomadura luteofluorescens</name>
    <dbReference type="NCBI Taxonomy" id="46163"/>
    <lineage>
        <taxon>Bacteria</taxon>
        <taxon>Bacillati</taxon>
        <taxon>Actinomycetota</taxon>
        <taxon>Actinomycetes</taxon>
        <taxon>Streptosporangiales</taxon>
        <taxon>Thermomonosporaceae</taxon>
        <taxon>Actinomadura</taxon>
    </lineage>
</organism>
<reference evidence="1 2" key="1">
    <citation type="submission" date="2020-07" db="EMBL/GenBank/DDBJ databases">
        <title>Sequencing the genomes of 1000 actinobacteria strains.</title>
        <authorList>
            <person name="Klenk H.-P."/>
        </authorList>
    </citation>
    <scope>NUCLEOTIDE SEQUENCE [LARGE SCALE GENOMIC DNA]</scope>
    <source>
        <strain evidence="1 2">DSM 40398</strain>
    </source>
</reference>
<protein>
    <recommendedName>
        <fullName evidence="3">Barstar (barnase inhibitor) domain-containing protein</fullName>
    </recommendedName>
</protein>
<sequence>MKYSVRFEESDTFVSACELEGFFVGRYSDDDFGALLDAENARVTFRLVRPTLDAPIETLRGDIEVLVLDTEGRPMGRYVLWAAKLVAGDTPEYLVVTARTGLAPHAEARRLWDRFRVSRPQRGEWCTLQVGAREAWLEVAGLRYAESPSKGERSVPPREFVMEGDEIKDVASFFCAIGEAFRGPGGYIGCSFTELDESLEDYLQGTLVRLIWRNISVARSSLSAVVDIAGGPISKFDLLLSILSQNNVEVIPGRSSSECSKC</sequence>
<accession>A0A7Y9EQ97</accession>
<proteinExistence type="predicted"/>
<dbReference type="RefSeq" id="WP_179848223.1">
    <property type="nucleotide sequence ID" value="NZ_JACCBA010000001.1"/>
</dbReference>
<dbReference type="EMBL" id="JACCBA010000001">
    <property type="protein sequence ID" value="NYD51944.1"/>
    <property type="molecule type" value="Genomic_DNA"/>
</dbReference>
<dbReference type="Proteomes" id="UP000529783">
    <property type="component" value="Unassembled WGS sequence"/>
</dbReference>
<evidence type="ECO:0008006" key="3">
    <source>
        <dbReference type="Google" id="ProtNLM"/>
    </source>
</evidence>
<evidence type="ECO:0000313" key="1">
    <source>
        <dbReference type="EMBL" id="NYD51944.1"/>
    </source>
</evidence>